<dbReference type="KEGG" id="psco:LY89DRAFT_741784"/>
<keyword evidence="3" id="KW-1185">Reference proteome</keyword>
<dbReference type="AlphaFoldDB" id="A0A132B965"/>
<evidence type="ECO:0000313" key="2">
    <source>
        <dbReference type="EMBL" id="KUJ08414.1"/>
    </source>
</evidence>
<feature type="region of interest" description="Disordered" evidence="1">
    <location>
        <begin position="241"/>
        <end position="361"/>
    </location>
</feature>
<feature type="compositionally biased region" description="Low complexity" evidence="1">
    <location>
        <begin position="251"/>
        <end position="271"/>
    </location>
</feature>
<reference evidence="2 3" key="1">
    <citation type="submission" date="2015-10" db="EMBL/GenBank/DDBJ databases">
        <title>Full genome of DAOMC 229536 Phialocephala scopiformis, a fungal endophyte of spruce producing the potent anti-insectan compound rugulosin.</title>
        <authorList>
            <consortium name="DOE Joint Genome Institute"/>
            <person name="Walker A.K."/>
            <person name="Frasz S.L."/>
            <person name="Seifert K.A."/>
            <person name="Miller J.D."/>
            <person name="Mondo S.J."/>
            <person name="Labutti K."/>
            <person name="Lipzen A."/>
            <person name="Dockter R."/>
            <person name="Kennedy M."/>
            <person name="Grigoriev I.V."/>
            <person name="Spatafora J.W."/>
        </authorList>
    </citation>
    <scope>NUCLEOTIDE SEQUENCE [LARGE SCALE GENOMIC DNA]</scope>
    <source>
        <strain evidence="2 3">CBS 120377</strain>
    </source>
</reference>
<dbReference type="RefSeq" id="XP_018062769.1">
    <property type="nucleotide sequence ID" value="XM_018220756.1"/>
</dbReference>
<accession>A0A132B965</accession>
<organism evidence="2 3">
    <name type="scientific">Mollisia scopiformis</name>
    <name type="common">Conifer needle endophyte fungus</name>
    <name type="synonym">Phialocephala scopiformis</name>
    <dbReference type="NCBI Taxonomy" id="149040"/>
    <lineage>
        <taxon>Eukaryota</taxon>
        <taxon>Fungi</taxon>
        <taxon>Dikarya</taxon>
        <taxon>Ascomycota</taxon>
        <taxon>Pezizomycotina</taxon>
        <taxon>Leotiomycetes</taxon>
        <taxon>Helotiales</taxon>
        <taxon>Mollisiaceae</taxon>
        <taxon>Mollisia</taxon>
    </lineage>
</organism>
<dbReference type="GeneID" id="28830482"/>
<dbReference type="EMBL" id="KQ947435">
    <property type="protein sequence ID" value="KUJ08414.1"/>
    <property type="molecule type" value="Genomic_DNA"/>
</dbReference>
<evidence type="ECO:0000256" key="1">
    <source>
        <dbReference type="SAM" id="MobiDB-lite"/>
    </source>
</evidence>
<gene>
    <name evidence="2" type="ORF">LY89DRAFT_741784</name>
</gene>
<dbReference type="Proteomes" id="UP000070700">
    <property type="component" value="Unassembled WGS sequence"/>
</dbReference>
<dbReference type="InParanoid" id="A0A132B965"/>
<sequence>MEPINIFDTFAGNSQFCNLASLEKIKPYKYEGFVNPTFSHKTTMSEQYRLIEEAESNSIAMKASEQSDLDENANHHPSTSQVIPANTNWFGVNDEAFREANGKCFNGIPYSATNEFYTDVPHRALRNVYEESSFPGTYAYIMKKYKDQFTDKDLQSVLSRIEYMLSVLWLAANHPSNPLDRAEGREWLSLLQKRVVAGGGSAYSLKAMELMRAAKELDKTREDELHVSQPVLEDGYMHEGLSDEETDAPQSVVGDDNTDGSVSDGSGSDGSVYDEELVVPQPINDNNLQGGFSGEDQPIDKKTKAVNRKKISGKEAVANDLEDASKPEEGGHVCEGHEHGGDSDGENLVNTPKVSKVKKGKSCGRGKGILYDGKIYMSNDKRPATLRWWMRRCLECIRRGRWCIRIHGNGDRCQRRPAGVACIAKDWQPDVNGRPFLYGRDKSNEPKRTKVVKKYQKAKNTKVTLRYKLAKKN</sequence>
<evidence type="ECO:0000313" key="3">
    <source>
        <dbReference type="Proteomes" id="UP000070700"/>
    </source>
</evidence>
<feature type="compositionally biased region" description="Basic and acidic residues" evidence="1">
    <location>
        <begin position="323"/>
        <end position="342"/>
    </location>
</feature>
<protein>
    <submittedName>
        <fullName evidence="2">Uncharacterized protein</fullName>
    </submittedName>
</protein>
<name>A0A132B965_MOLSC</name>
<proteinExistence type="predicted"/>